<organism evidence="4">
    <name type="scientific">Cyclophora tenuis</name>
    <name type="common">Marine diatom</name>
    <dbReference type="NCBI Taxonomy" id="216820"/>
    <lineage>
        <taxon>Eukaryota</taxon>
        <taxon>Sar</taxon>
        <taxon>Stramenopiles</taxon>
        <taxon>Ochrophyta</taxon>
        <taxon>Bacillariophyta</taxon>
        <taxon>Fragilariophyceae</taxon>
        <taxon>Fragilariophycidae</taxon>
        <taxon>Cyclophorales</taxon>
        <taxon>Cyclophoraceae</taxon>
        <taxon>Cyclophora</taxon>
    </lineage>
</organism>
<dbReference type="PANTHER" id="PTHR48059">
    <property type="entry name" value="POLYGALACTURONASE INHIBITOR 1"/>
    <property type="match status" value="1"/>
</dbReference>
<dbReference type="InterPro" id="IPR032675">
    <property type="entry name" value="LRR_dom_sf"/>
</dbReference>
<evidence type="ECO:0000256" key="3">
    <source>
        <dbReference type="ARBA" id="ARBA00022737"/>
    </source>
</evidence>
<sequence length="111" mass="12282">MPTELGQLIELEDLTLTSNQLTGTIPSELGNCGKLRRLLLNTNFLQGTIPTELGQKGLETIDLETNYLMPPMPSNLCHLRLNGTLEVLSADFCGEGDEVPNREDCLHLCRE</sequence>
<dbReference type="InterPro" id="IPR051848">
    <property type="entry name" value="PGIP"/>
</dbReference>
<dbReference type="PANTHER" id="PTHR48059:SF30">
    <property type="entry name" value="OS06G0587000 PROTEIN"/>
    <property type="match status" value="1"/>
</dbReference>
<evidence type="ECO:0000256" key="1">
    <source>
        <dbReference type="ARBA" id="ARBA00004196"/>
    </source>
</evidence>
<dbReference type="FunFam" id="3.80.10.10:FF:000041">
    <property type="entry name" value="LRR receptor-like serine/threonine-protein kinase ERECTA"/>
    <property type="match status" value="1"/>
</dbReference>
<dbReference type="EMBL" id="HBFW01006844">
    <property type="protein sequence ID" value="CAD8933424.1"/>
    <property type="molecule type" value="Transcribed_RNA"/>
</dbReference>
<evidence type="ECO:0000256" key="2">
    <source>
        <dbReference type="ARBA" id="ARBA00022614"/>
    </source>
</evidence>
<dbReference type="SUPFAM" id="SSF52058">
    <property type="entry name" value="L domain-like"/>
    <property type="match status" value="1"/>
</dbReference>
<dbReference type="AlphaFoldDB" id="A0A7S1CZH2"/>
<dbReference type="Pfam" id="PF00560">
    <property type="entry name" value="LRR_1"/>
    <property type="match status" value="1"/>
</dbReference>
<name>A0A7S1CZH2_CYCTE</name>
<keyword evidence="2" id="KW-0433">Leucine-rich repeat</keyword>
<comment type="subcellular location">
    <subcellularLocation>
        <location evidence="1">Cell envelope</location>
    </subcellularLocation>
</comment>
<protein>
    <submittedName>
        <fullName evidence="4">Uncharacterized protein</fullName>
    </submittedName>
</protein>
<keyword evidence="3" id="KW-0677">Repeat</keyword>
<gene>
    <name evidence="4" type="ORF">CTEN0397_LOCUS4453</name>
</gene>
<accession>A0A7S1CZH2</accession>
<proteinExistence type="predicted"/>
<dbReference type="InterPro" id="IPR001611">
    <property type="entry name" value="Leu-rich_rpt"/>
</dbReference>
<reference evidence="4" key="1">
    <citation type="submission" date="2021-01" db="EMBL/GenBank/DDBJ databases">
        <authorList>
            <person name="Corre E."/>
            <person name="Pelletier E."/>
            <person name="Niang G."/>
            <person name="Scheremetjew M."/>
            <person name="Finn R."/>
            <person name="Kale V."/>
            <person name="Holt S."/>
            <person name="Cochrane G."/>
            <person name="Meng A."/>
            <person name="Brown T."/>
            <person name="Cohen L."/>
        </authorList>
    </citation>
    <scope>NUCLEOTIDE SEQUENCE</scope>
    <source>
        <strain evidence="4">ECT3854</strain>
    </source>
</reference>
<dbReference type="Gene3D" id="3.80.10.10">
    <property type="entry name" value="Ribonuclease Inhibitor"/>
    <property type="match status" value="1"/>
</dbReference>
<evidence type="ECO:0000313" key="4">
    <source>
        <dbReference type="EMBL" id="CAD8933424.1"/>
    </source>
</evidence>